<dbReference type="GO" id="GO:0048038">
    <property type="term" value="F:quinone binding"/>
    <property type="evidence" value="ECO:0007669"/>
    <property type="project" value="UniProtKB-KW"/>
</dbReference>
<evidence type="ECO:0000256" key="5">
    <source>
        <dbReference type="HAMAP-Rule" id="MF_00445"/>
    </source>
</evidence>
<dbReference type="EMBL" id="DSOV01000052">
    <property type="protein sequence ID" value="HEN43038.1"/>
    <property type="molecule type" value="Genomic_DNA"/>
</dbReference>
<dbReference type="InterPro" id="IPR001750">
    <property type="entry name" value="ND/Mrp_TM"/>
</dbReference>
<comment type="similarity">
    <text evidence="5">Belongs to the complex I subunit 2 family.</text>
</comment>
<evidence type="ECO:0000256" key="1">
    <source>
        <dbReference type="ARBA" id="ARBA00004127"/>
    </source>
</evidence>
<comment type="subcellular location">
    <subcellularLocation>
        <location evidence="5">Cell membrane</location>
        <topology evidence="5">Multi-pass membrane protein</topology>
    </subcellularLocation>
    <subcellularLocation>
        <location evidence="1">Endomembrane system</location>
        <topology evidence="1">Multi-pass membrane protein</topology>
    </subcellularLocation>
    <subcellularLocation>
        <location evidence="6">Membrane</location>
        <topology evidence="6">Multi-pass membrane protein</topology>
    </subcellularLocation>
</comment>
<dbReference type="HAMAP" id="MF_00445">
    <property type="entry name" value="NDH1_NuoN_1"/>
    <property type="match status" value="1"/>
</dbReference>
<feature type="transmembrane region" description="Helical" evidence="5">
    <location>
        <begin position="124"/>
        <end position="141"/>
    </location>
</feature>
<feature type="transmembrane region" description="Helical" evidence="5">
    <location>
        <begin position="432"/>
        <end position="452"/>
    </location>
</feature>
<dbReference type="GO" id="GO:0005886">
    <property type="term" value="C:plasma membrane"/>
    <property type="evidence" value="ECO:0007669"/>
    <property type="project" value="UniProtKB-SubCell"/>
</dbReference>
<feature type="transmembrane region" description="Helical" evidence="5">
    <location>
        <begin position="262"/>
        <end position="281"/>
    </location>
</feature>
<feature type="transmembrane region" description="Helical" evidence="5">
    <location>
        <begin position="314"/>
        <end position="335"/>
    </location>
</feature>
<evidence type="ECO:0000256" key="6">
    <source>
        <dbReference type="RuleBase" id="RU000320"/>
    </source>
</evidence>
<dbReference type="PANTHER" id="PTHR22773">
    <property type="entry name" value="NADH DEHYDROGENASE"/>
    <property type="match status" value="1"/>
</dbReference>
<evidence type="ECO:0000256" key="4">
    <source>
        <dbReference type="ARBA" id="ARBA00023136"/>
    </source>
</evidence>
<feature type="transmembrane region" description="Helical" evidence="5">
    <location>
        <begin position="33"/>
        <end position="51"/>
    </location>
</feature>
<evidence type="ECO:0000313" key="8">
    <source>
        <dbReference type="EMBL" id="HEN43038.1"/>
    </source>
</evidence>
<keyword evidence="5" id="KW-0520">NAD</keyword>
<dbReference type="InterPro" id="IPR010096">
    <property type="entry name" value="NADH-Q_OxRdtase_suN/2"/>
</dbReference>
<keyword evidence="5" id="KW-0874">Quinone</keyword>
<dbReference type="GO" id="GO:0012505">
    <property type="term" value="C:endomembrane system"/>
    <property type="evidence" value="ECO:0007669"/>
    <property type="project" value="UniProtKB-SubCell"/>
</dbReference>
<evidence type="ECO:0000256" key="2">
    <source>
        <dbReference type="ARBA" id="ARBA00022692"/>
    </source>
</evidence>
<feature type="transmembrane region" description="Helical" evidence="5">
    <location>
        <begin position="71"/>
        <end position="88"/>
    </location>
</feature>
<accession>A0A831U601</accession>
<feature type="domain" description="NADH:quinone oxidoreductase/Mrp antiporter transmembrane" evidence="7">
    <location>
        <begin position="118"/>
        <end position="403"/>
    </location>
</feature>
<comment type="caution">
    <text evidence="8">The sequence shown here is derived from an EMBL/GenBank/DDBJ whole genome shotgun (WGS) entry which is preliminary data.</text>
</comment>
<dbReference type="GO" id="GO:0050136">
    <property type="term" value="F:NADH dehydrogenase (quinone) (non-electrogenic) activity"/>
    <property type="evidence" value="ECO:0007669"/>
    <property type="project" value="UniProtKB-UniRule"/>
</dbReference>
<feature type="transmembrane region" description="Helical" evidence="5">
    <location>
        <begin position="6"/>
        <end position="26"/>
    </location>
</feature>
<keyword evidence="5" id="KW-0830">Ubiquinone</keyword>
<name>A0A831U601_GEOME</name>
<comment type="catalytic activity">
    <reaction evidence="5">
        <text>a quinone + NADH + 5 H(+)(in) = a quinol + NAD(+) + 4 H(+)(out)</text>
        <dbReference type="Rhea" id="RHEA:57888"/>
        <dbReference type="ChEBI" id="CHEBI:15378"/>
        <dbReference type="ChEBI" id="CHEBI:24646"/>
        <dbReference type="ChEBI" id="CHEBI:57540"/>
        <dbReference type="ChEBI" id="CHEBI:57945"/>
        <dbReference type="ChEBI" id="CHEBI:132124"/>
    </reaction>
</comment>
<keyword evidence="2 5" id="KW-0812">Transmembrane</keyword>
<reference evidence="8" key="1">
    <citation type="journal article" date="2020" name="mSystems">
        <title>Genome- and Community-Level Interaction Insights into Carbon Utilization and Element Cycling Functions of Hydrothermarchaeota in Hydrothermal Sediment.</title>
        <authorList>
            <person name="Zhou Z."/>
            <person name="Liu Y."/>
            <person name="Xu W."/>
            <person name="Pan J."/>
            <person name="Luo Z.H."/>
            <person name="Li M."/>
        </authorList>
    </citation>
    <scope>NUCLEOTIDE SEQUENCE [LARGE SCALE GENOMIC DNA]</scope>
    <source>
        <strain evidence="8">SpSt-349</strain>
    </source>
</reference>
<evidence type="ECO:0000256" key="3">
    <source>
        <dbReference type="ARBA" id="ARBA00022989"/>
    </source>
</evidence>
<feature type="transmembrane region" description="Helical" evidence="5">
    <location>
        <begin position="393"/>
        <end position="411"/>
    </location>
</feature>
<protein>
    <recommendedName>
        <fullName evidence="5">NADH-quinone oxidoreductase subunit N</fullName>
        <ecNumber evidence="5">7.1.1.-</ecNumber>
    </recommendedName>
    <alternativeName>
        <fullName evidence="5">NADH dehydrogenase I subunit N</fullName>
    </alternativeName>
    <alternativeName>
        <fullName evidence="5">NDH-1 subunit N</fullName>
    </alternativeName>
</protein>
<keyword evidence="3 5" id="KW-1133">Transmembrane helix</keyword>
<keyword evidence="4 5" id="KW-0472">Membrane</keyword>
<gene>
    <name evidence="5" type="primary">nuoN</name>
    <name evidence="8" type="ORF">ENQ87_11845</name>
</gene>
<dbReference type="GO" id="GO:0042773">
    <property type="term" value="P:ATP synthesis coupled electron transport"/>
    <property type="evidence" value="ECO:0007669"/>
    <property type="project" value="InterPro"/>
</dbReference>
<keyword evidence="5" id="KW-0813">Transport</keyword>
<keyword evidence="5" id="KW-1278">Translocase</keyword>
<feature type="transmembrane region" description="Helical" evidence="5">
    <location>
        <begin position="356"/>
        <end position="387"/>
    </location>
</feature>
<feature type="transmembrane region" description="Helical" evidence="5">
    <location>
        <begin position="230"/>
        <end position="250"/>
    </location>
</feature>
<dbReference type="GO" id="GO:0008137">
    <property type="term" value="F:NADH dehydrogenase (ubiquinone) activity"/>
    <property type="evidence" value="ECO:0007669"/>
    <property type="project" value="InterPro"/>
</dbReference>
<comment type="function">
    <text evidence="5">NDH-1 shuttles electrons from NADH, via FMN and iron-sulfur (Fe-S) centers, to quinones in the respiratory chain. The immediate electron acceptor for the enzyme in this species is believed to be ubiquinone. Couples the redox reaction to proton translocation (for every two electrons transferred, four hydrogen ions are translocated across the cytoplasmic membrane), and thus conserves the redox energy in a proton gradient.</text>
</comment>
<proteinExistence type="inferred from homology"/>
<comment type="subunit">
    <text evidence="5">NDH-1 is composed of 14 different subunits. Subunits NuoA, H, J, K, L, M, N constitute the membrane sector of the complex.</text>
</comment>
<dbReference type="EC" id="7.1.1.-" evidence="5"/>
<dbReference type="Pfam" id="PF00361">
    <property type="entry name" value="Proton_antipo_M"/>
    <property type="match status" value="1"/>
</dbReference>
<feature type="transmembrane region" description="Helical" evidence="5">
    <location>
        <begin position="153"/>
        <end position="174"/>
    </location>
</feature>
<dbReference type="AlphaFoldDB" id="A0A831U601"/>
<feature type="transmembrane region" description="Helical" evidence="5">
    <location>
        <begin position="186"/>
        <end position="209"/>
    </location>
</feature>
<evidence type="ECO:0000259" key="7">
    <source>
        <dbReference type="Pfam" id="PF00361"/>
    </source>
</evidence>
<keyword evidence="5" id="KW-1003">Cell membrane</keyword>
<dbReference type="NCBIfam" id="TIGR01770">
    <property type="entry name" value="NDH_I_N"/>
    <property type="match status" value="1"/>
</dbReference>
<organism evidence="8">
    <name type="scientific">Geobacter metallireducens</name>
    <dbReference type="NCBI Taxonomy" id="28232"/>
    <lineage>
        <taxon>Bacteria</taxon>
        <taxon>Pseudomonadati</taxon>
        <taxon>Thermodesulfobacteriota</taxon>
        <taxon>Desulfuromonadia</taxon>
        <taxon>Geobacterales</taxon>
        <taxon>Geobacteraceae</taxon>
        <taxon>Geobacter</taxon>
    </lineage>
</organism>
<sequence length="465" mass="47514">MTVADLWTIMPLLILACGSVLVLLLGAIVPGRYGTAIGVAVCAGAALWALQTPPQPMAPTLGVAFTPFTRFFLVFSAVTALLSLLLSHDHAIRQGLGGEEYPATVLFGTFGMGVVAGAANFLTLFLGVEALTFAFYILVAYDHNRPASGEAGLKYLLMGAVSAAFVAFGIALLYGATGTLEIGRAVAASVAGGGIALAGWGLLLSGLAFKVSLAPAHLWTPDVYQGGPTPVTAFLASGSKGAAIALFLLILPPLGELGPLRAPLWGLAFLSMTVGNLAALLQPNVKRMLAYSSVAQMGYVALALLSGGRGYEAAAFYAVAYGAMGLAAFGALASLEEGKPLELVNELRGLGYRRPFQGIVLAVAMFALAGIPPTAGFAGKFAIFFAALRGGEVPLAVIGILTAAASAYYYLRVVVNLYLKPADGGGSGPLPTPAEAVCLGAVTLAILLLGILPGPLFDLAAEILR</sequence>